<evidence type="ECO:0000256" key="1">
    <source>
        <dbReference type="SAM" id="MobiDB-lite"/>
    </source>
</evidence>
<organism evidence="2">
    <name type="scientific">uncultured Cytophagales bacterium</name>
    <dbReference type="NCBI Taxonomy" id="158755"/>
    <lineage>
        <taxon>Bacteria</taxon>
        <taxon>Pseudomonadati</taxon>
        <taxon>Bacteroidota</taxon>
        <taxon>Sphingobacteriia</taxon>
        <taxon>Sphingobacteriales</taxon>
        <taxon>environmental samples</taxon>
    </lineage>
</organism>
<feature type="non-terminal residue" evidence="2">
    <location>
        <position position="1"/>
    </location>
</feature>
<sequence length="87" mass="9635">EENLESPPPGKGSIAGRDLIGLQAGQGRMRAARKMPTGARPGTLFCQHPQILLRQDRKTVQSVHVRRLPGRSAFRNPRGVQNVRMQV</sequence>
<proteinExistence type="predicted"/>
<dbReference type="EMBL" id="CADCTQ010000449">
    <property type="protein sequence ID" value="CAA9301012.1"/>
    <property type="molecule type" value="Genomic_DNA"/>
</dbReference>
<feature type="compositionally biased region" description="Pro residues" evidence="1">
    <location>
        <begin position="1"/>
        <end position="10"/>
    </location>
</feature>
<reference evidence="2" key="1">
    <citation type="submission" date="2020-02" db="EMBL/GenBank/DDBJ databases">
        <authorList>
            <person name="Meier V. D."/>
        </authorList>
    </citation>
    <scope>NUCLEOTIDE SEQUENCE</scope>
    <source>
        <strain evidence="2">AVDCRST_MAG56</strain>
    </source>
</reference>
<gene>
    <name evidence="2" type="ORF">AVDCRST_MAG56-5421</name>
</gene>
<feature type="region of interest" description="Disordered" evidence="1">
    <location>
        <begin position="1"/>
        <end position="43"/>
    </location>
</feature>
<feature type="non-terminal residue" evidence="2">
    <location>
        <position position="87"/>
    </location>
</feature>
<protein>
    <submittedName>
        <fullName evidence="2">Uncharacterized protein</fullName>
    </submittedName>
</protein>
<dbReference type="AlphaFoldDB" id="A0A6J4KBM5"/>
<evidence type="ECO:0000313" key="2">
    <source>
        <dbReference type="EMBL" id="CAA9301012.1"/>
    </source>
</evidence>
<name>A0A6J4KBM5_9SPHI</name>
<accession>A0A6J4KBM5</accession>